<dbReference type="Proteomes" id="UP001175226">
    <property type="component" value="Unassembled WGS sequence"/>
</dbReference>
<evidence type="ECO:0000313" key="12">
    <source>
        <dbReference type="Proteomes" id="UP001175226"/>
    </source>
</evidence>
<dbReference type="GO" id="GO:0004177">
    <property type="term" value="F:aminopeptidase activity"/>
    <property type="evidence" value="ECO:0007669"/>
    <property type="project" value="UniProtKB-KW"/>
</dbReference>
<dbReference type="PANTHER" id="PTHR12147">
    <property type="entry name" value="METALLOPEPTIDASE M28 FAMILY MEMBER"/>
    <property type="match status" value="1"/>
</dbReference>
<accession>A0AA39MJ03</accession>
<evidence type="ECO:0000256" key="6">
    <source>
        <dbReference type="ARBA" id="ARBA00022801"/>
    </source>
</evidence>
<comment type="cofactor">
    <cofactor evidence="1">
        <name>Zn(2+)</name>
        <dbReference type="ChEBI" id="CHEBI:29105"/>
    </cofactor>
</comment>
<name>A0AA39MJ03_9AGAR</name>
<dbReference type="InterPro" id="IPR045175">
    <property type="entry name" value="M28_fam"/>
</dbReference>
<keyword evidence="6 9" id="KW-0378">Hydrolase</keyword>
<gene>
    <name evidence="11" type="ORF">EV421DRAFT_1892607</name>
</gene>
<keyword evidence="3 9" id="KW-0645">Protease</keyword>
<dbReference type="EMBL" id="JAUEPT010000065">
    <property type="protein sequence ID" value="KAK0435215.1"/>
    <property type="molecule type" value="Genomic_DNA"/>
</dbReference>
<evidence type="ECO:0000313" key="11">
    <source>
        <dbReference type="EMBL" id="KAK0435215.1"/>
    </source>
</evidence>
<dbReference type="InterPro" id="IPR007484">
    <property type="entry name" value="Peptidase_M28"/>
</dbReference>
<evidence type="ECO:0000259" key="10">
    <source>
        <dbReference type="Pfam" id="PF04389"/>
    </source>
</evidence>
<evidence type="ECO:0000256" key="1">
    <source>
        <dbReference type="ARBA" id="ARBA00001947"/>
    </source>
</evidence>
<dbReference type="Pfam" id="PF04389">
    <property type="entry name" value="Peptidase_M28"/>
    <property type="match status" value="1"/>
</dbReference>
<dbReference type="PANTHER" id="PTHR12147:SF56">
    <property type="entry name" value="AMINOPEPTIDASE YDR415C-RELATED"/>
    <property type="match status" value="1"/>
</dbReference>
<reference evidence="11" key="1">
    <citation type="submission" date="2023-06" db="EMBL/GenBank/DDBJ databases">
        <authorList>
            <consortium name="Lawrence Berkeley National Laboratory"/>
            <person name="Ahrendt S."/>
            <person name="Sahu N."/>
            <person name="Indic B."/>
            <person name="Wong-Bajracharya J."/>
            <person name="Merenyi Z."/>
            <person name="Ke H.-M."/>
            <person name="Monk M."/>
            <person name="Kocsube S."/>
            <person name="Drula E."/>
            <person name="Lipzen A."/>
            <person name="Balint B."/>
            <person name="Henrissat B."/>
            <person name="Andreopoulos B."/>
            <person name="Martin F.M."/>
            <person name="Harder C.B."/>
            <person name="Rigling D."/>
            <person name="Ford K.L."/>
            <person name="Foster G.D."/>
            <person name="Pangilinan J."/>
            <person name="Papanicolaou A."/>
            <person name="Barry K."/>
            <person name="LaButti K."/>
            <person name="Viragh M."/>
            <person name="Koriabine M."/>
            <person name="Yan M."/>
            <person name="Riley R."/>
            <person name="Champramary S."/>
            <person name="Plett K.L."/>
            <person name="Tsai I.J."/>
            <person name="Slot J."/>
            <person name="Sipos G."/>
            <person name="Plett J."/>
            <person name="Nagy L.G."/>
            <person name="Grigoriev I.V."/>
        </authorList>
    </citation>
    <scope>NUCLEOTIDE SEQUENCE</scope>
    <source>
        <strain evidence="11">FPL87.14</strain>
    </source>
</reference>
<proteinExistence type="inferred from homology"/>
<dbReference type="SUPFAM" id="SSF53187">
    <property type="entry name" value="Zn-dependent exopeptidases"/>
    <property type="match status" value="1"/>
</dbReference>
<dbReference type="GO" id="GO:0008235">
    <property type="term" value="F:metalloexopeptidase activity"/>
    <property type="evidence" value="ECO:0007669"/>
    <property type="project" value="InterPro"/>
</dbReference>
<evidence type="ECO:0000256" key="7">
    <source>
        <dbReference type="ARBA" id="ARBA00022833"/>
    </source>
</evidence>
<keyword evidence="4 9" id="KW-0479">Metal-binding</keyword>
<dbReference type="GO" id="GO:0046872">
    <property type="term" value="F:metal ion binding"/>
    <property type="evidence" value="ECO:0007669"/>
    <property type="project" value="UniProtKB-KW"/>
</dbReference>
<evidence type="ECO:0000256" key="2">
    <source>
        <dbReference type="ARBA" id="ARBA00022438"/>
    </source>
</evidence>
<feature type="domain" description="Peptidase M28" evidence="10">
    <location>
        <begin position="192"/>
        <end position="376"/>
    </location>
</feature>
<organism evidence="11 12">
    <name type="scientific">Armillaria borealis</name>
    <dbReference type="NCBI Taxonomy" id="47425"/>
    <lineage>
        <taxon>Eukaryota</taxon>
        <taxon>Fungi</taxon>
        <taxon>Dikarya</taxon>
        <taxon>Basidiomycota</taxon>
        <taxon>Agaricomycotina</taxon>
        <taxon>Agaricomycetes</taxon>
        <taxon>Agaricomycetidae</taxon>
        <taxon>Agaricales</taxon>
        <taxon>Marasmiineae</taxon>
        <taxon>Physalacriaceae</taxon>
        <taxon>Armillaria</taxon>
    </lineage>
</organism>
<keyword evidence="7 9" id="KW-0862">Zinc</keyword>
<evidence type="ECO:0000256" key="4">
    <source>
        <dbReference type="ARBA" id="ARBA00022723"/>
    </source>
</evidence>
<keyword evidence="5 9" id="KW-0732">Signal</keyword>
<evidence type="ECO:0000256" key="8">
    <source>
        <dbReference type="ARBA" id="ARBA00043962"/>
    </source>
</evidence>
<evidence type="ECO:0000256" key="5">
    <source>
        <dbReference type="ARBA" id="ARBA00022729"/>
    </source>
</evidence>
<protein>
    <recommendedName>
        <fullName evidence="9">Peptide hydrolase</fullName>
        <ecNumber evidence="9">3.4.-.-</ecNumber>
    </recommendedName>
</protein>
<feature type="signal peptide" evidence="9">
    <location>
        <begin position="1"/>
        <end position="18"/>
    </location>
</feature>
<dbReference type="AlphaFoldDB" id="A0AA39MJ03"/>
<evidence type="ECO:0000256" key="9">
    <source>
        <dbReference type="RuleBase" id="RU361240"/>
    </source>
</evidence>
<dbReference type="Gene3D" id="3.40.630.10">
    <property type="entry name" value="Zn peptidases"/>
    <property type="match status" value="1"/>
</dbReference>
<keyword evidence="2" id="KW-0031">Aminopeptidase</keyword>
<sequence length="394" mass="44197">MAFPLLIILAIFLWDIAANQLPLGTDDLQFENHENVPGFHTDFDALRLVQFSPEEDAVWITEREKLRARAAGQTFFDITSHPHLGSFSPKERFSYPDTAKATDVVHAILPVLSTTYLAENLAYFSSFRTRYYNSDTGKASSEWLLRKIQNYTNELASEEQRAIITVKPFTHSWLQTSVVCAYILLLRIQLNTDPTTVIGAHCDSLNLANPFDPAPGADDDGSGTVTILEAYRALLVANYVSLSPLEFHFYAAEEGGLLGSQDIVAAYEVAGKRVKAMQQYDMTAWIKTGTTEAISVMTNDVDRDLTEFQKTLVETYLDIPWVESAYPGYGSSDHNTWSKAGYQACHCTEGKWSDMNRDVHRATDRIDISAEFSFDHMLQFSKLAVAFSVELSSY</sequence>
<comment type="similarity">
    <text evidence="8">Belongs to the peptidase M28 family. M28E subfamily.</text>
</comment>
<comment type="caution">
    <text evidence="11">The sequence shown here is derived from an EMBL/GenBank/DDBJ whole genome shotgun (WGS) entry which is preliminary data.</text>
</comment>
<evidence type="ECO:0000256" key="3">
    <source>
        <dbReference type="ARBA" id="ARBA00022670"/>
    </source>
</evidence>
<feature type="chain" id="PRO_5041480974" description="Peptide hydrolase" evidence="9">
    <location>
        <begin position="19"/>
        <end position="394"/>
    </location>
</feature>
<dbReference type="EC" id="3.4.-.-" evidence="9"/>
<keyword evidence="12" id="KW-1185">Reference proteome</keyword>
<dbReference type="GO" id="GO:0006508">
    <property type="term" value="P:proteolysis"/>
    <property type="evidence" value="ECO:0007669"/>
    <property type="project" value="UniProtKB-KW"/>
</dbReference>